<feature type="domain" description="S-adenosylmethionine synthetase N-terminal" evidence="18">
    <location>
        <begin position="26"/>
        <end position="123"/>
    </location>
</feature>
<evidence type="ECO:0000256" key="7">
    <source>
        <dbReference type="ARBA" id="ARBA00009685"/>
    </source>
</evidence>
<dbReference type="InterPro" id="IPR022630">
    <property type="entry name" value="S-AdoMet_synt_C"/>
</dbReference>
<keyword evidence="14" id="KW-0067">ATP-binding</keyword>
<dbReference type="Proteomes" id="UP000729402">
    <property type="component" value="Unassembled WGS sequence"/>
</dbReference>
<evidence type="ECO:0000256" key="16">
    <source>
        <dbReference type="ARBA" id="ARBA00022958"/>
    </source>
</evidence>
<dbReference type="UniPathway" id="UPA00315">
    <property type="reaction ID" value="UER00080"/>
</dbReference>
<comment type="cofactor">
    <cofactor evidence="1">
        <name>Mn(2+)</name>
        <dbReference type="ChEBI" id="CHEBI:29035"/>
    </cofactor>
</comment>
<name>A0A8J5RVM9_ZIZPA</name>
<dbReference type="EMBL" id="JAAALK010000288">
    <property type="protein sequence ID" value="KAG8052148.1"/>
    <property type="molecule type" value="Genomic_DNA"/>
</dbReference>
<keyword evidence="17" id="KW-0170">Cobalt</keyword>
<evidence type="ECO:0000256" key="3">
    <source>
        <dbReference type="ARBA" id="ARBA00001946"/>
    </source>
</evidence>
<reference evidence="21" key="1">
    <citation type="journal article" date="2021" name="bioRxiv">
        <title>Whole Genome Assembly and Annotation of Northern Wild Rice, Zizania palustris L., Supports a Whole Genome Duplication in the Zizania Genus.</title>
        <authorList>
            <person name="Haas M."/>
            <person name="Kono T."/>
            <person name="Macchietto M."/>
            <person name="Millas R."/>
            <person name="McGilp L."/>
            <person name="Shao M."/>
            <person name="Duquette J."/>
            <person name="Hirsch C.N."/>
            <person name="Kimball J."/>
        </authorList>
    </citation>
    <scope>NUCLEOTIDE SEQUENCE</scope>
    <source>
        <tissue evidence="21">Fresh leaf tissue</tissue>
    </source>
</reference>
<evidence type="ECO:0000313" key="22">
    <source>
        <dbReference type="Proteomes" id="UP000729402"/>
    </source>
</evidence>
<feature type="domain" description="S-adenosylmethionine synthetase C-terminal" evidence="20">
    <location>
        <begin position="242"/>
        <end position="358"/>
    </location>
</feature>
<dbReference type="GO" id="GO:0005524">
    <property type="term" value="F:ATP binding"/>
    <property type="evidence" value="ECO:0007669"/>
    <property type="project" value="UniProtKB-KW"/>
</dbReference>
<comment type="cofactor">
    <cofactor evidence="3">
        <name>Mg(2+)</name>
        <dbReference type="ChEBI" id="CHEBI:18420"/>
    </cofactor>
</comment>
<evidence type="ECO:0000256" key="8">
    <source>
        <dbReference type="ARBA" id="ARBA00012828"/>
    </source>
</evidence>
<evidence type="ECO:0000256" key="11">
    <source>
        <dbReference type="ARBA" id="ARBA00022679"/>
    </source>
</evidence>
<keyword evidence="9" id="KW-0963">Cytoplasm</keyword>
<dbReference type="Pfam" id="PF02772">
    <property type="entry name" value="S-AdoMet_synt_M"/>
    <property type="match status" value="1"/>
</dbReference>
<dbReference type="AlphaFoldDB" id="A0A8J5RVM9"/>
<dbReference type="GO" id="GO:0004478">
    <property type="term" value="F:methionine adenosyltransferase activity"/>
    <property type="evidence" value="ECO:0007669"/>
    <property type="project" value="UniProtKB-EC"/>
</dbReference>
<evidence type="ECO:0000256" key="2">
    <source>
        <dbReference type="ARBA" id="ARBA00001941"/>
    </source>
</evidence>
<accession>A0A8J5RVM9</accession>
<dbReference type="FunFam" id="3.30.300.10:FF:000021">
    <property type="entry name" value="S-adenosylmethionine synthetase 1"/>
    <property type="match status" value="1"/>
</dbReference>
<evidence type="ECO:0000256" key="14">
    <source>
        <dbReference type="ARBA" id="ARBA00022840"/>
    </source>
</evidence>
<dbReference type="InterPro" id="IPR022628">
    <property type="entry name" value="S-AdoMet_synt_N"/>
</dbReference>
<sequence length="370" mass="40553">MFGRAAAAEEEADIPEHRKEMAAETFLFTSESVNEGHPDKLCDQVSDAVLDACLAQDPESKVACETCTKTNMVMVFGEITTKATVDYEKIVRDTCRNIGFISDDVGLDADRCKVLVNIEQQSPDIAQGVHGHFTKRPEEIGAGDQGHMFGSVRASPEVRKNGTCAWLRPDGKTQVTVEYLNEGGAMVPVRVHTVLISTQHDETVTNDEIAADLKEHVIKPVIPEKYLDEKTIFHLNPSWSLPHGGGAFSGKDPTKVDRSGAYIARQAAKSIVAGGLARRCIVQVSYAIGVPEPLSVFVDSYGTGTIPDKEILKIVKENFDFRPGMITINLDLKKGGNRFIKTAAYGHFGREDPDFTWEVVKPLKYDKASA</sequence>
<dbReference type="FunFam" id="3.30.300.10:FF:000003">
    <property type="entry name" value="S-adenosylmethionine synthase"/>
    <property type="match status" value="1"/>
</dbReference>
<keyword evidence="22" id="KW-1185">Reference proteome</keyword>
<dbReference type="InterPro" id="IPR022631">
    <property type="entry name" value="ADOMET_SYNTHASE_CS"/>
</dbReference>
<dbReference type="GO" id="GO:0005737">
    <property type="term" value="C:cytoplasm"/>
    <property type="evidence" value="ECO:0007669"/>
    <property type="project" value="UniProtKB-SubCell"/>
</dbReference>
<evidence type="ECO:0000256" key="1">
    <source>
        <dbReference type="ARBA" id="ARBA00001936"/>
    </source>
</evidence>
<keyword evidence="15" id="KW-0460">Magnesium</keyword>
<comment type="cofactor">
    <cofactor evidence="4">
        <name>K(+)</name>
        <dbReference type="ChEBI" id="CHEBI:29103"/>
    </cofactor>
</comment>
<reference evidence="21" key="2">
    <citation type="submission" date="2021-02" db="EMBL/GenBank/DDBJ databases">
        <authorList>
            <person name="Kimball J.A."/>
            <person name="Haas M.W."/>
            <person name="Macchietto M."/>
            <person name="Kono T."/>
            <person name="Duquette J."/>
            <person name="Shao M."/>
        </authorList>
    </citation>
    <scope>NUCLEOTIDE SEQUENCE</scope>
    <source>
        <tissue evidence="21">Fresh leaf tissue</tissue>
    </source>
</reference>
<evidence type="ECO:0000259" key="19">
    <source>
        <dbReference type="Pfam" id="PF02772"/>
    </source>
</evidence>
<evidence type="ECO:0000256" key="9">
    <source>
        <dbReference type="ARBA" id="ARBA00022490"/>
    </source>
</evidence>
<dbReference type="Pfam" id="PF02773">
    <property type="entry name" value="S-AdoMet_synt_C"/>
    <property type="match status" value="1"/>
</dbReference>
<dbReference type="InterPro" id="IPR002133">
    <property type="entry name" value="S-AdoMet_synthetase"/>
</dbReference>
<evidence type="ECO:0000256" key="6">
    <source>
        <dbReference type="ARBA" id="ARBA00005224"/>
    </source>
</evidence>
<feature type="domain" description="S-adenosylmethionine synthetase central" evidence="19">
    <location>
        <begin position="156"/>
        <end position="238"/>
    </location>
</feature>
<evidence type="ECO:0000259" key="18">
    <source>
        <dbReference type="Pfam" id="PF00438"/>
    </source>
</evidence>
<keyword evidence="12" id="KW-0479">Metal-binding</keyword>
<dbReference type="FunFam" id="3.30.300.10:FF:000004">
    <property type="entry name" value="S-adenosylmethionine synthase"/>
    <property type="match status" value="1"/>
</dbReference>
<evidence type="ECO:0000256" key="15">
    <source>
        <dbReference type="ARBA" id="ARBA00022842"/>
    </source>
</evidence>
<keyword evidence="16" id="KW-0630">Potassium</keyword>
<comment type="subcellular location">
    <subcellularLocation>
        <location evidence="5">Cytoplasm</location>
    </subcellularLocation>
</comment>
<evidence type="ECO:0000256" key="17">
    <source>
        <dbReference type="ARBA" id="ARBA00023285"/>
    </source>
</evidence>
<keyword evidence="11" id="KW-0808">Transferase</keyword>
<dbReference type="CDD" id="cd18079">
    <property type="entry name" value="S-AdoMet_synt"/>
    <property type="match status" value="1"/>
</dbReference>
<evidence type="ECO:0000256" key="4">
    <source>
        <dbReference type="ARBA" id="ARBA00001958"/>
    </source>
</evidence>
<proteinExistence type="inferred from homology"/>
<evidence type="ECO:0000313" key="21">
    <source>
        <dbReference type="EMBL" id="KAG8052148.1"/>
    </source>
</evidence>
<dbReference type="InterPro" id="IPR022629">
    <property type="entry name" value="S-AdoMet_synt_central"/>
</dbReference>
<dbReference type="PROSITE" id="PS00377">
    <property type="entry name" value="ADOMET_SYNTHASE_2"/>
    <property type="match status" value="1"/>
</dbReference>
<evidence type="ECO:0000256" key="13">
    <source>
        <dbReference type="ARBA" id="ARBA00022741"/>
    </source>
</evidence>
<dbReference type="PANTHER" id="PTHR11964">
    <property type="entry name" value="S-ADENOSYLMETHIONINE SYNTHETASE"/>
    <property type="match status" value="1"/>
</dbReference>
<dbReference type="GO" id="GO:0006730">
    <property type="term" value="P:one-carbon metabolic process"/>
    <property type="evidence" value="ECO:0007669"/>
    <property type="project" value="UniProtKB-KW"/>
</dbReference>
<organism evidence="21 22">
    <name type="scientific">Zizania palustris</name>
    <name type="common">Northern wild rice</name>
    <dbReference type="NCBI Taxonomy" id="103762"/>
    <lineage>
        <taxon>Eukaryota</taxon>
        <taxon>Viridiplantae</taxon>
        <taxon>Streptophyta</taxon>
        <taxon>Embryophyta</taxon>
        <taxon>Tracheophyta</taxon>
        <taxon>Spermatophyta</taxon>
        <taxon>Magnoliopsida</taxon>
        <taxon>Liliopsida</taxon>
        <taxon>Poales</taxon>
        <taxon>Poaceae</taxon>
        <taxon>BOP clade</taxon>
        <taxon>Oryzoideae</taxon>
        <taxon>Oryzeae</taxon>
        <taxon>Zizaniinae</taxon>
        <taxon>Zizania</taxon>
    </lineage>
</organism>
<dbReference type="EC" id="2.5.1.6" evidence="8"/>
<evidence type="ECO:0000259" key="20">
    <source>
        <dbReference type="Pfam" id="PF02773"/>
    </source>
</evidence>
<dbReference type="GO" id="GO:0046872">
    <property type="term" value="F:metal ion binding"/>
    <property type="evidence" value="ECO:0007669"/>
    <property type="project" value="UniProtKB-KW"/>
</dbReference>
<evidence type="ECO:0000256" key="12">
    <source>
        <dbReference type="ARBA" id="ARBA00022723"/>
    </source>
</evidence>
<dbReference type="PIRSF" id="PIRSF000497">
    <property type="entry name" value="MAT"/>
    <property type="match status" value="1"/>
</dbReference>
<evidence type="ECO:0000256" key="10">
    <source>
        <dbReference type="ARBA" id="ARBA00022563"/>
    </source>
</evidence>
<keyword evidence="13" id="KW-0547">Nucleotide-binding</keyword>
<gene>
    <name evidence="21" type="ORF">GUJ93_ZPchr0001g31551</name>
</gene>
<keyword evidence="10" id="KW-0554">One-carbon metabolism</keyword>
<comment type="pathway">
    <text evidence="6">Amino-acid biosynthesis; S-adenosyl-L-methionine biosynthesis; S-adenosyl-L-methionine from L-methionine: step 1/1.</text>
</comment>
<dbReference type="GO" id="GO:0006556">
    <property type="term" value="P:S-adenosylmethionine biosynthetic process"/>
    <property type="evidence" value="ECO:0007669"/>
    <property type="project" value="UniProtKB-UniPathway"/>
</dbReference>
<comment type="similarity">
    <text evidence="7">Belongs to the AdoMet synthase family.</text>
</comment>
<protein>
    <recommendedName>
        <fullName evidence="8">methionine adenosyltransferase</fullName>
        <ecNumber evidence="8">2.5.1.6</ecNumber>
    </recommendedName>
</protein>
<comment type="caution">
    <text evidence="21">The sequence shown here is derived from an EMBL/GenBank/DDBJ whole genome shotgun (WGS) entry which is preliminary data.</text>
</comment>
<dbReference type="OrthoDB" id="5852090at2759"/>
<evidence type="ECO:0000256" key="5">
    <source>
        <dbReference type="ARBA" id="ARBA00004496"/>
    </source>
</evidence>
<dbReference type="Pfam" id="PF00438">
    <property type="entry name" value="S-AdoMet_synt_N"/>
    <property type="match status" value="1"/>
</dbReference>
<comment type="cofactor">
    <cofactor evidence="2">
        <name>Co(2+)</name>
        <dbReference type="ChEBI" id="CHEBI:48828"/>
    </cofactor>
</comment>